<accession>A0A9E7JU00</accession>
<protein>
    <submittedName>
        <fullName evidence="2">Uncharacterized protein</fullName>
    </submittedName>
</protein>
<evidence type="ECO:0000256" key="1">
    <source>
        <dbReference type="SAM" id="MobiDB-lite"/>
    </source>
</evidence>
<dbReference type="OrthoDB" id="785851at2759"/>
<keyword evidence="3" id="KW-1185">Reference proteome</keyword>
<feature type="region of interest" description="Disordered" evidence="1">
    <location>
        <begin position="1"/>
        <end position="20"/>
    </location>
</feature>
<dbReference type="EMBL" id="CP097505">
    <property type="protein sequence ID" value="URD94217.1"/>
    <property type="molecule type" value="Genomic_DNA"/>
</dbReference>
<dbReference type="AlphaFoldDB" id="A0A9E7JU00"/>
<reference evidence="2" key="1">
    <citation type="submission" date="2022-05" db="EMBL/GenBank/DDBJ databases">
        <title>The Musa troglodytarum L. genome provides insights into the mechanism of non-climacteric behaviour and enrichment of carotenoids.</title>
        <authorList>
            <person name="Wang J."/>
        </authorList>
    </citation>
    <scope>NUCLEOTIDE SEQUENCE</scope>
    <source>
        <tissue evidence="2">Leaf</tissue>
    </source>
</reference>
<gene>
    <name evidence="2" type="ORF">MUK42_07654</name>
</gene>
<evidence type="ECO:0000313" key="3">
    <source>
        <dbReference type="Proteomes" id="UP001055439"/>
    </source>
</evidence>
<proteinExistence type="predicted"/>
<evidence type="ECO:0000313" key="2">
    <source>
        <dbReference type="EMBL" id="URD94217.1"/>
    </source>
</evidence>
<sequence>MLSFAGAMASSTASSQAHGTRREDFQAAIAKAVELRSLHAALLKRSNFGGSAVLGPPVGASPSLSRHSNPLSAAEDYPVFTPDFENCVFQKNGSPKFLDPRQDRRDNFSSFISLRNLSWNEVLCKGTTSYSEEFSRFCDRKMSCVVSLLNWSTAWPEQLLRCFFVAAKCIWLLHLLAFSFSPPLMILRVEEDQNFDPLYMEEILLGRKGAQIPARVKTMVVPGFYIEDSVLRCRVLCRY</sequence>
<dbReference type="InterPro" id="IPR042316">
    <property type="entry name" value="IRKI-like"/>
</dbReference>
<dbReference type="PANTHER" id="PTHR31029">
    <property type="entry name" value="CYCLIN-DEPENDENT KINASE-LIKE PROTEIN"/>
    <property type="match status" value="1"/>
</dbReference>
<feature type="compositionally biased region" description="Polar residues" evidence="1">
    <location>
        <begin position="9"/>
        <end position="18"/>
    </location>
</feature>
<dbReference type="Proteomes" id="UP001055439">
    <property type="component" value="Chromosome 3"/>
</dbReference>
<dbReference type="PANTHER" id="PTHR31029:SF3">
    <property type="entry name" value="IRK-INTERACTING PROTEIN"/>
    <property type="match status" value="1"/>
</dbReference>
<name>A0A9E7JU00_9LILI</name>
<organism evidence="2 3">
    <name type="scientific">Musa troglodytarum</name>
    <name type="common">fe'i banana</name>
    <dbReference type="NCBI Taxonomy" id="320322"/>
    <lineage>
        <taxon>Eukaryota</taxon>
        <taxon>Viridiplantae</taxon>
        <taxon>Streptophyta</taxon>
        <taxon>Embryophyta</taxon>
        <taxon>Tracheophyta</taxon>
        <taxon>Spermatophyta</taxon>
        <taxon>Magnoliopsida</taxon>
        <taxon>Liliopsida</taxon>
        <taxon>Zingiberales</taxon>
        <taxon>Musaceae</taxon>
        <taxon>Musa</taxon>
    </lineage>
</organism>